<accession>A0ACA9Q3T5</accession>
<name>A0ACA9Q3T5_9GLOM</name>
<keyword evidence="2" id="KW-1185">Reference proteome</keyword>
<dbReference type="Proteomes" id="UP000789366">
    <property type="component" value="Unassembled WGS sequence"/>
</dbReference>
<proteinExistence type="predicted"/>
<protein>
    <submittedName>
        <fullName evidence="1">12206_t:CDS:1</fullName>
    </submittedName>
</protein>
<comment type="caution">
    <text evidence="1">The sequence shown here is derived from an EMBL/GenBank/DDBJ whole genome shotgun (WGS) entry which is preliminary data.</text>
</comment>
<sequence length="54" mass="5943">TKQPKGTISIVVGPTMSNFIPDIINTVLEIAKPLELLETLEQLSIYSIIMTDVN</sequence>
<evidence type="ECO:0000313" key="1">
    <source>
        <dbReference type="EMBL" id="CAG8732511.1"/>
    </source>
</evidence>
<reference evidence="1" key="1">
    <citation type="submission" date="2021-06" db="EMBL/GenBank/DDBJ databases">
        <authorList>
            <person name="Kallberg Y."/>
            <person name="Tangrot J."/>
            <person name="Rosling A."/>
        </authorList>
    </citation>
    <scope>NUCLEOTIDE SEQUENCE</scope>
    <source>
        <strain evidence="1">28 12/20/2015</strain>
    </source>
</reference>
<evidence type="ECO:0000313" key="2">
    <source>
        <dbReference type="Proteomes" id="UP000789366"/>
    </source>
</evidence>
<feature type="non-terminal residue" evidence="1">
    <location>
        <position position="1"/>
    </location>
</feature>
<gene>
    <name evidence="1" type="ORF">SPELUC_LOCUS13214</name>
</gene>
<organism evidence="1 2">
    <name type="scientific">Cetraspora pellucida</name>
    <dbReference type="NCBI Taxonomy" id="1433469"/>
    <lineage>
        <taxon>Eukaryota</taxon>
        <taxon>Fungi</taxon>
        <taxon>Fungi incertae sedis</taxon>
        <taxon>Mucoromycota</taxon>
        <taxon>Glomeromycotina</taxon>
        <taxon>Glomeromycetes</taxon>
        <taxon>Diversisporales</taxon>
        <taxon>Gigasporaceae</taxon>
        <taxon>Cetraspora</taxon>
    </lineage>
</organism>
<dbReference type="EMBL" id="CAJVPW010034007">
    <property type="protein sequence ID" value="CAG8732511.1"/>
    <property type="molecule type" value="Genomic_DNA"/>
</dbReference>